<evidence type="ECO:0000313" key="2">
    <source>
        <dbReference type="Proteomes" id="UP001562425"/>
    </source>
</evidence>
<proteinExistence type="predicted"/>
<comment type="caution">
    <text evidence="1">The sequence shown here is derived from an EMBL/GenBank/DDBJ whole genome shotgun (WGS) entry which is preliminary data.</text>
</comment>
<evidence type="ECO:0000313" key="1">
    <source>
        <dbReference type="EMBL" id="KAL1396517.1"/>
    </source>
</evidence>
<keyword evidence="2" id="KW-1185">Reference proteome</keyword>
<reference evidence="1 2" key="1">
    <citation type="submission" date="2024-05" db="EMBL/GenBank/DDBJ databases">
        <title>Culex pipiens pipiens assembly and annotation.</title>
        <authorList>
            <person name="Alout H."/>
            <person name="Durand T."/>
        </authorList>
    </citation>
    <scope>NUCLEOTIDE SEQUENCE [LARGE SCALE GENOMIC DNA]</scope>
    <source>
        <strain evidence="1">HA-2024</strain>
        <tissue evidence="1">Whole body</tissue>
    </source>
</reference>
<dbReference type="EMBL" id="JBEHCU010006681">
    <property type="protein sequence ID" value="KAL1396517.1"/>
    <property type="molecule type" value="Genomic_DNA"/>
</dbReference>
<sequence>MQRTSERNINENGRVPGPVLAAKSLLTELYHDEPAEGKTGGDRSAVGTVSCAFEGFLFQRFETGRQRGQLGGQHRLQTAQAPIVPETVAVAPNSGGGSRLSFLVKDSATLFNMPDAADKG</sequence>
<name>A0ABD1DBR6_CULPP</name>
<dbReference type="AlphaFoldDB" id="A0ABD1DBR6"/>
<protein>
    <submittedName>
        <fullName evidence="1">Uncharacterized protein</fullName>
    </submittedName>
</protein>
<organism evidence="1 2">
    <name type="scientific">Culex pipiens pipiens</name>
    <name type="common">Northern house mosquito</name>
    <dbReference type="NCBI Taxonomy" id="38569"/>
    <lineage>
        <taxon>Eukaryota</taxon>
        <taxon>Metazoa</taxon>
        <taxon>Ecdysozoa</taxon>
        <taxon>Arthropoda</taxon>
        <taxon>Hexapoda</taxon>
        <taxon>Insecta</taxon>
        <taxon>Pterygota</taxon>
        <taxon>Neoptera</taxon>
        <taxon>Endopterygota</taxon>
        <taxon>Diptera</taxon>
        <taxon>Nematocera</taxon>
        <taxon>Culicoidea</taxon>
        <taxon>Culicidae</taxon>
        <taxon>Culicinae</taxon>
        <taxon>Culicini</taxon>
        <taxon>Culex</taxon>
        <taxon>Culex</taxon>
    </lineage>
</organism>
<gene>
    <name evidence="1" type="ORF">pipiens_010470</name>
</gene>
<dbReference type="Proteomes" id="UP001562425">
    <property type="component" value="Unassembled WGS sequence"/>
</dbReference>
<accession>A0ABD1DBR6</accession>